<dbReference type="GeneID" id="20237801"/>
<sequence length="156" mass="17580">MGVSMHVVITLITLQIFLTDKVQSDAGNIRCFYCHDTGKNRNCWDEQYLKSAAVHNDTSYIRHCDANHEYCLIEQFIQNGKVSSLIRDCNNKKDFSVEENQKGRLKNVNTKNETVCTFTGGYLVCISLCDQDYCNGPTGSNPNSAALYSLSFKICL</sequence>
<dbReference type="OMA" id="GEECAGH"/>
<keyword evidence="3" id="KW-1185">Reference proteome</keyword>
<organism evidence="2 3">
    <name type="scientific">Lottia gigantea</name>
    <name type="common">Giant owl limpet</name>
    <dbReference type="NCBI Taxonomy" id="225164"/>
    <lineage>
        <taxon>Eukaryota</taxon>
        <taxon>Metazoa</taxon>
        <taxon>Spiralia</taxon>
        <taxon>Lophotrochozoa</taxon>
        <taxon>Mollusca</taxon>
        <taxon>Gastropoda</taxon>
        <taxon>Patellogastropoda</taxon>
        <taxon>Lottioidea</taxon>
        <taxon>Lottiidae</taxon>
        <taxon>Lottia</taxon>
    </lineage>
</organism>
<evidence type="ECO:0000313" key="3">
    <source>
        <dbReference type="Proteomes" id="UP000030746"/>
    </source>
</evidence>
<dbReference type="EMBL" id="KB201037">
    <property type="protein sequence ID" value="ESO99498.1"/>
    <property type="molecule type" value="Genomic_DNA"/>
</dbReference>
<feature type="signal peptide" evidence="1">
    <location>
        <begin position="1"/>
        <end position="24"/>
    </location>
</feature>
<name>V4A6F8_LOTGI</name>
<gene>
    <name evidence="2" type="ORF">LOTGIDRAFT_158590</name>
</gene>
<dbReference type="OrthoDB" id="6153729at2759"/>
<dbReference type="Proteomes" id="UP000030746">
    <property type="component" value="Unassembled WGS sequence"/>
</dbReference>
<dbReference type="HOGENOM" id="CLU_1688721_0_0_1"/>
<proteinExistence type="predicted"/>
<dbReference type="AlphaFoldDB" id="V4A6F8"/>
<accession>V4A6F8</accession>
<feature type="chain" id="PRO_5004715793" description="Protein sleepless" evidence="1">
    <location>
        <begin position="25"/>
        <end position="156"/>
    </location>
</feature>
<reference evidence="2 3" key="1">
    <citation type="journal article" date="2013" name="Nature">
        <title>Insights into bilaterian evolution from three spiralian genomes.</title>
        <authorList>
            <person name="Simakov O."/>
            <person name="Marletaz F."/>
            <person name="Cho S.J."/>
            <person name="Edsinger-Gonzales E."/>
            <person name="Havlak P."/>
            <person name="Hellsten U."/>
            <person name="Kuo D.H."/>
            <person name="Larsson T."/>
            <person name="Lv J."/>
            <person name="Arendt D."/>
            <person name="Savage R."/>
            <person name="Osoegawa K."/>
            <person name="de Jong P."/>
            <person name="Grimwood J."/>
            <person name="Chapman J.A."/>
            <person name="Shapiro H."/>
            <person name="Aerts A."/>
            <person name="Otillar R.P."/>
            <person name="Terry A.Y."/>
            <person name="Boore J.L."/>
            <person name="Grigoriev I.V."/>
            <person name="Lindberg D.R."/>
            <person name="Seaver E.C."/>
            <person name="Weisblat D.A."/>
            <person name="Putnam N.H."/>
            <person name="Rokhsar D.S."/>
        </authorList>
    </citation>
    <scope>NUCLEOTIDE SEQUENCE [LARGE SCALE GENOMIC DNA]</scope>
</reference>
<evidence type="ECO:0000313" key="2">
    <source>
        <dbReference type="EMBL" id="ESO99498.1"/>
    </source>
</evidence>
<keyword evidence="1" id="KW-0732">Signal</keyword>
<evidence type="ECO:0000256" key="1">
    <source>
        <dbReference type="SAM" id="SignalP"/>
    </source>
</evidence>
<evidence type="ECO:0008006" key="4">
    <source>
        <dbReference type="Google" id="ProtNLM"/>
    </source>
</evidence>
<protein>
    <recommendedName>
        <fullName evidence="4">Protein sleepless</fullName>
    </recommendedName>
</protein>
<dbReference type="CTD" id="20237801"/>
<dbReference type="RefSeq" id="XP_009049985.1">
    <property type="nucleotide sequence ID" value="XM_009051737.1"/>
</dbReference>
<dbReference type="KEGG" id="lgi:LOTGIDRAFT_158590"/>